<proteinExistence type="predicted"/>
<dbReference type="PANTHER" id="PTHR34957:SF1">
    <property type="entry name" value="NUCLEAR TRANSPORT FACTOR 2 (NTF2) FAMILY PROTEIN"/>
    <property type="match status" value="1"/>
</dbReference>
<sequence>MASCSKLLIQLLVCILCPFFQVCAASFLVSRGTSRQIKISPFHFRVSANDDQNDPVLRLPLLESELSTMSPCDDEVSERRRQELQSSVENARTAAEFGVRRAQVNFYEAFSNGDVSAMESVWSDKGLVRCVHPGMSALEGKDEVMKSWAQIFSQGELFNIEPSRVHVEVCGMSAIVSCIEETPNGGKLEALNIYRREGGAWRMTLHMASPVILQQR</sequence>
<reference evidence="3" key="1">
    <citation type="submission" date="2021-01" db="EMBL/GenBank/DDBJ databases">
        <authorList>
            <person name="Corre E."/>
            <person name="Pelletier E."/>
            <person name="Niang G."/>
            <person name="Scheremetjew M."/>
            <person name="Finn R."/>
            <person name="Kale V."/>
            <person name="Holt S."/>
            <person name="Cochrane G."/>
            <person name="Meng A."/>
            <person name="Brown T."/>
            <person name="Cohen L."/>
        </authorList>
    </citation>
    <scope>NUCLEOTIDE SEQUENCE</scope>
    <source>
        <strain evidence="3">Isolate 1302-5</strain>
    </source>
</reference>
<accession>A0A7S4IF26</accession>
<dbReference type="EMBL" id="HBKQ01015769">
    <property type="protein sequence ID" value="CAE2227445.1"/>
    <property type="molecule type" value="Transcribed_RNA"/>
</dbReference>
<name>A0A7S4IF26_9STRA</name>
<dbReference type="Gene3D" id="3.10.450.50">
    <property type="match status" value="1"/>
</dbReference>
<keyword evidence="1" id="KW-0732">Signal</keyword>
<evidence type="ECO:0000313" key="3">
    <source>
        <dbReference type="EMBL" id="CAE2227445.1"/>
    </source>
</evidence>
<organism evidence="3">
    <name type="scientific">Odontella aurita</name>
    <dbReference type="NCBI Taxonomy" id="265563"/>
    <lineage>
        <taxon>Eukaryota</taxon>
        <taxon>Sar</taxon>
        <taxon>Stramenopiles</taxon>
        <taxon>Ochrophyta</taxon>
        <taxon>Bacillariophyta</taxon>
        <taxon>Mediophyceae</taxon>
        <taxon>Biddulphiophycidae</taxon>
        <taxon>Eupodiscales</taxon>
        <taxon>Odontellaceae</taxon>
        <taxon>Odontella</taxon>
    </lineage>
</organism>
<feature type="signal peptide" evidence="1">
    <location>
        <begin position="1"/>
        <end position="24"/>
    </location>
</feature>
<evidence type="ECO:0000256" key="1">
    <source>
        <dbReference type="SAM" id="SignalP"/>
    </source>
</evidence>
<dbReference type="PANTHER" id="PTHR34957">
    <property type="entry name" value="NUCLEAR TRANSPORT FACTOR 2 (NTF2) FAMILY PROTEIN"/>
    <property type="match status" value="1"/>
</dbReference>
<gene>
    <name evidence="3" type="ORF">OAUR00152_LOCUS10697</name>
</gene>
<feature type="domain" description="SnoaL-like" evidence="2">
    <location>
        <begin position="100"/>
        <end position="212"/>
    </location>
</feature>
<dbReference type="Pfam" id="PF13474">
    <property type="entry name" value="SnoaL_3"/>
    <property type="match status" value="1"/>
</dbReference>
<dbReference type="SUPFAM" id="SSF54427">
    <property type="entry name" value="NTF2-like"/>
    <property type="match status" value="1"/>
</dbReference>
<evidence type="ECO:0000259" key="2">
    <source>
        <dbReference type="Pfam" id="PF13474"/>
    </source>
</evidence>
<dbReference type="AlphaFoldDB" id="A0A7S4IF26"/>
<feature type="chain" id="PRO_5030839767" description="SnoaL-like domain-containing protein" evidence="1">
    <location>
        <begin position="25"/>
        <end position="216"/>
    </location>
</feature>
<dbReference type="InterPro" id="IPR032710">
    <property type="entry name" value="NTF2-like_dom_sf"/>
</dbReference>
<protein>
    <recommendedName>
        <fullName evidence="2">SnoaL-like domain-containing protein</fullName>
    </recommendedName>
</protein>
<dbReference type="InterPro" id="IPR037401">
    <property type="entry name" value="SnoaL-like"/>
</dbReference>